<protein>
    <submittedName>
        <fullName evidence="2">Uncharacterized protein</fullName>
    </submittedName>
</protein>
<sequence>MIKLRARAWCRISYASSIIDHRSQTRYYLHTTHALCLAICVSAAGPITCTWLFSPFASKLHPLIFCKCDLDSSRLSLPSAPFETRISCSMTG</sequence>
<proteinExistence type="predicted"/>
<organism evidence="2 3">
    <name type="scientific">Botryobasidium botryosum (strain FD-172 SS1)</name>
    <dbReference type="NCBI Taxonomy" id="930990"/>
    <lineage>
        <taxon>Eukaryota</taxon>
        <taxon>Fungi</taxon>
        <taxon>Dikarya</taxon>
        <taxon>Basidiomycota</taxon>
        <taxon>Agaricomycotina</taxon>
        <taxon>Agaricomycetes</taxon>
        <taxon>Cantharellales</taxon>
        <taxon>Botryobasidiaceae</taxon>
        <taxon>Botryobasidium</taxon>
    </lineage>
</organism>
<dbReference type="InParanoid" id="A0A067M7T3"/>
<dbReference type="EMBL" id="KL198064">
    <property type="protein sequence ID" value="KDQ10765.1"/>
    <property type="molecule type" value="Genomic_DNA"/>
</dbReference>
<dbReference type="HOGENOM" id="CLU_2412984_0_0_1"/>
<dbReference type="Proteomes" id="UP000027195">
    <property type="component" value="Unassembled WGS sequence"/>
</dbReference>
<keyword evidence="1" id="KW-0812">Transmembrane</keyword>
<evidence type="ECO:0000313" key="3">
    <source>
        <dbReference type="Proteomes" id="UP000027195"/>
    </source>
</evidence>
<dbReference type="AlphaFoldDB" id="A0A067M7T3"/>
<name>A0A067M7T3_BOTB1</name>
<evidence type="ECO:0000256" key="1">
    <source>
        <dbReference type="SAM" id="Phobius"/>
    </source>
</evidence>
<accession>A0A067M7T3</accession>
<evidence type="ECO:0000313" key="2">
    <source>
        <dbReference type="EMBL" id="KDQ10765.1"/>
    </source>
</evidence>
<keyword evidence="3" id="KW-1185">Reference proteome</keyword>
<feature type="transmembrane region" description="Helical" evidence="1">
    <location>
        <begin position="27"/>
        <end position="53"/>
    </location>
</feature>
<keyword evidence="1" id="KW-0472">Membrane</keyword>
<reference evidence="3" key="1">
    <citation type="journal article" date="2014" name="Proc. Natl. Acad. Sci. U.S.A.">
        <title>Extensive sampling of basidiomycete genomes demonstrates inadequacy of the white-rot/brown-rot paradigm for wood decay fungi.</title>
        <authorList>
            <person name="Riley R."/>
            <person name="Salamov A.A."/>
            <person name="Brown D.W."/>
            <person name="Nagy L.G."/>
            <person name="Floudas D."/>
            <person name="Held B.W."/>
            <person name="Levasseur A."/>
            <person name="Lombard V."/>
            <person name="Morin E."/>
            <person name="Otillar R."/>
            <person name="Lindquist E.A."/>
            <person name="Sun H."/>
            <person name="LaButti K.M."/>
            <person name="Schmutz J."/>
            <person name="Jabbour D."/>
            <person name="Luo H."/>
            <person name="Baker S.E."/>
            <person name="Pisabarro A.G."/>
            <person name="Walton J.D."/>
            <person name="Blanchette R.A."/>
            <person name="Henrissat B."/>
            <person name="Martin F."/>
            <person name="Cullen D."/>
            <person name="Hibbett D.S."/>
            <person name="Grigoriev I.V."/>
        </authorList>
    </citation>
    <scope>NUCLEOTIDE SEQUENCE [LARGE SCALE GENOMIC DNA]</scope>
    <source>
        <strain evidence="3">FD-172 SS1</strain>
    </source>
</reference>
<keyword evidence="1" id="KW-1133">Transmembrane helix</keyword>
<gene>
    <name evidence="2" type="ORF">BOTBODRAFT_473231</name>
</gene>